<name>C0ZXV2_RHOE4</name>
<accession>C0ZXV2</accession>
<dbReference type="HOGENOM" id="CLU_1073149_0_0_11"/>
<protein>
    <recommendedName>
        <fullName evidence="3">Antirestriction protein ArdA</fullName>
    </recommendedName>
</protein>
<evidence type="ECO:0000313" key="1">
    <source>
        <dbReference type="EMBL" id="BAH33187.1"/>
    </source>
</evidence>
<reference evidence="2" key="1">
    <citation type="submission" date="2005-03" db="EMBL/GenBank/DDBJ databases">
        <title>Comparison of the complete genome sequences of Rhodococcus erythropolis PR4 and Rhodococcus opacus B4.</title>
        <authorList>
            <person name="Takarada H."/>
            <person name="Sekine M."/>
            <person name="Hosoyama A."/>
            <person name="Yamada R."/>
            <person name="Fujisawa T."/>
            <person name="Omata S."/>
            <person name="Shimizu A."/>
            <person name="Tsukatani N."/>
            <person name="Tanikawa S."/>
            <person name="Fujita N."/>
            <person name="Harayama S."/>
        </authorList>
    </citation>
    <scope>NUCLEOTIDE SEQUENCE [LARGE SCALE GENOMIC DNA]</scope>
    <source>
        <strain evidence="2">PR4 / NBRC 100887</strain>
    </source>
</reference>
<proteinExistence type="predicted"/>
<reference evidence="1 2" key="2">
    <citation type="journal article" date="2006" name="Environ. Microbiol.">
        <title>Sequence analysis of three plasmids harboured in Rhodococcus erythropolis strain PR4.</title>
        <authorList>
            <person name="Sekine M."/>
            <person name="Tanikawa S."/>
            <person name="Omata S."/>
            <person name="Saito M."/>
            <person name="Fujisawa T."/>
            <person name="Tsukatani N."/>
            <person name="Tajima T."/>
            <person name="Sekigawa T."/>
            <person name="Kosugi H."/>
            <person name="Matsuo Y."/>
            <person name="Nishiko R."/>
            <person name="Imamura K."/>
            <person name="Ito M."/>
            <person name="Narita H."/>
            <person name="Tago S."/>
            <person name="Fujita N."/>
            <person name="Harayama S."/>
        </authorList>
    </citation>
    <scope>NUCLEOTIDE SEQUENCE [LARGE SCALE GENOMIC DNA]</scope>
    <source>
        <strain evidence="2">PR4 / NBRC 100887</strain>
    </source>
</reference>
<sequence>MNEKLNQPNPEHWSDEQLIDHEIASATSEERSIGDAGARVIASQWHGGASSALYSLTSTGAIDLPQVVAEINESWANADTDYNREHLEALGAYVMARESHDPVEGWSKQWLTPPDEPTEQDDFCPACRAHISAPHSVGCPLGEEDPQLLERVEQAVTAKGIAVAHWLEYVGFRNGEELEAAINMFEDHYLGHFESIEAYAADYLIESGLEAQLDQLRQFLPEDMRQHAKWDEAGIAHDFALNTIHSVADDDGHLYLFTK</sequence>
<gene>
    <name evidence="1" type="ordered locus">RER_24790</name>
</gene>
<dbReference type="EMBL" id="AP008957">
    <property type="protein sequence ID" value="BAH33187.1"/>
    <property type="molecule type" value="Genomic_DNA"/>
</dbReference>
<dbReference type="eggNOG" id="ENOG502ZPBN">
    <property type="taxonomic scope" value="Bacteria"/>
</dbReference>
<organism evidence="1 2">
    <name type="scientific">Rhodococcus erythropolis (strain PR4 / NBRC 100887)</name>
    <dbReference type="NCBI Taxonomy" id="234621"/>
    <lineage>
        <taxon>Bacteria</taxon>
        <taxon>Bacillati</taxon>
        <taxon>Actinomycetota</taxon>
        <taxon>Actinomycetes</taxon>
        <taxon>Mycobacteriales</taxon>
        <taxon>Nocardiaceae</taxon>
        <taxon>Rhodococcus</taxon>
        <taxon>Rhodococcus erythropolis group</taxon>
    </lineage>
</organism>
<dbReference type="KEGG" id="rer:RER_24790"/>
<evidence type="ECO:0000313" key="2">
    <source>
        <dbReference type="Proteomes" id="UP000002204"/>
    </source>
</evidence>
<evidence type="ECO:0008006" key="3">
    <source>
        <dbReference type="Google" id="ProtNLM"/>
    </source>
</evidence>
<dbReference type="AlphaFoldDB" id="C0ZXV2"/>
<dbReference type="Proteomes" id="UP000002204">
    <property type="component" value="Chromosome"/>
</dbReference>